<dbReference type="AlphaFoldDB" id="A0A5B7I127"/>
<reference evidence="2 3" key="1">
    <citation type="submission" date="2019-05" db="EMBL/GenBank/DDBJ databases">
        <title>Another draft genome of Portunus trituberculatus and its Hox gene families provides insights of decapod evolution.</title>
        <authorList>
            <person name="Jeong J.-H."/>
            <person name="Song I."/>
            <person name="Kim S."/>
            <person name="Choi T."/>
            <person name="Kim D."/>
            <person name="Ryu S."/>
            <person name="Kim W."/>
        </authorList>
    </citation>
    <scope>NUCLEOTIDE SEQUENCE [LARGE SCALE GENOMIC DNA]</scope>
    <source>
        <tissue evidence="2">Muscle</tissue>
    </source>
</reference>
<evidence type="ECO:0000256" key="1">
    <source>
        <dbReference type="SAM" id="MobiDB-lite"/>
    </source>
</evidence>
<organism evidence="2 3">
    <name type="scientific">Portunus trituberculatus</name>
    <name type="common">Swimming crab</name>
    <name type="synonym">Neptunus trituberculatus</name>
    <dbReference type="NCBI Taxonomy" id="210409"/>
    <lineage>
        <taxon>Eukaryota</taxon>
        <taxon>Metazoa</taxon>
        <taxon>Ecdysozoa</taxon>
        <taxon>Arthropoda</taxon>
        <taxon>Crustacea</taxon>
        <taxon>Multicrustacea</taxon>
        <taxon>Malacostraca</taxon>
        <taxon>Eumalacostraca</taxon>
        <taxon>Eucarida</taxon>
        <taxon>Decapoda</taxon>
        <taxon>Pleocyemata</taxon>
        <taxon>Brachyura</taxon>
        <taxon>Eubrachyura</taxon>
        <taxon>Portunoidea</taxon>
        <taxon>Portunidae</taxon>
        <taxon>Portuninae</taxon>
        <taxon>Portunus</taxon>
    </lineage>
</organism>
<comment type="caution">
    <text evidence="2">The sequence shown here is derived from an EMBL/GenBank/DDBJ whole genome shotgun (WGS) entry which is preliminary data.</text>
</comment>
<feature type="region of interest" description="Disordered" evidence="1">
    <location>
        <begin position="1"/>
        <end position="56"/>
    </location>
</feature>
<keyword evidence="3" id="KW-1185">Reference proteome</keyword>
<protein>
    <submittedName>
        <fullName evidence="2">Uncharacterized protein</fullName>
    </submittedName>
</protein>
<dbReference type="Proteomes" id="UP000324222">
    <property type="component" value="Unassembled WGS sequence"/>
</dbReference>
<evidence type="ECO:0000313" key="3">
    <source>
        <dbReference type="Proteomes" id="UP000324222"/>
    </source>
</evidence>
<sequence length="96" mass="10595">MSNLSHVATGPPFSVTEPQTPPLSYSGYPGQCKVLRSNHVTTPPPPLTSPADTRYRHRRHPPLLEIHFETLCSPHDSSSKATKTSVDTVVQCFSFH</sequence>
<gene>
    <name evidence="2" type="ORF">E2C01_069017</name>
</gene>
<proteinExistence type="predicted"/>
<dbReference type="EMBL" id="VSRR010039380">
    <property type="protein sequence ID" value="MPC74648.1"/>
    <property type="molecule type" value="Genomic_DNA"/>
</dbReference>
<name>A0A5B7I127_PORTR</name>
<accession>A0A5B7I127</accession>
<evidence type="ECO:0000313" key="2">
    <source>
        <dbReference type="EMBL" id="MPC74648.1"/>
    </source>
</evidence>